<gene>
    <name evidence="2" type="ORF">AVEN_69444_1</name>
</gene>
<protein>
    <submittedName>
        <fullName evidence="2">Uncharacterized protein</fullName>
    </submittedName>
</protein>
<proteinExistence type="predicted"/>
<sequence>MLVNSMSSDPPQTGPFDRDRTQTVAGARVNFTREKLFISLLTIDRPNLGVVLLEFLSRKEGFHSVSVNENLLQFLRYWNSHFSRVQKVNAVLQCNSTVFKQHLEKNGKQFEHER</sequence>
<dbReference type="EMBL" id="BGPR01080688">
    <property type="protein sequence ID" value="GBL79786.1"/>
    <property type="molecule type" value="Genomic_DNA"/>
</dbReference>
<comment type="caution">
    <text evidence="2">The sequence shown here is derived from an EMBL/GenBank/DDBJ whole genome shotgun (WGS) entry which is preliminary data.</text>
</comment>
<keyword evidence="3" id="KW-1185">Reference proteome</keyword>
<feature type="region of interest" description="Disordered" evidence="1">
    <location>
        <begin position="1"/>
        <end position="21"/>
    </location>
</feature>
<evidence type="ECO:0000256" key="1">
    <source>
        <dbReference type="SAM" id="MobiDB-lite"/>
    </source>
</evidence>
<evidence type="ECO:0000313" key="3">
    <source>
        <dbReference type="Proteomes" id="UP000499080"/>
    </source>
</evidence>
<organism evidence="2 3">
    <name type="scientific">Araneus ventricosus</name>
    <name type="common">Orbweaver spider</name>
    <name type="synonym">Epeira ventricosa</name>
    <dbReference type="NCBI Taxonomy" id="182803"/>
    <lineage>
        <taxon>Eukaryota</taxon>
        <taxon>Metazoa</taxon>
        <taxon>Ecdysozoa</taxon>
        <taxon>Arthropoda</taxon>
        <taxon>Chelicerata</taxon>
        <taxon>Arachnida</taxon>
        <taxon>Araneae</taxon>
        <taxon>Araneomorphae</taxon>
        <taxon>Entelegynae</taxon>
        <taxon>Araneoidea</taxon>
        <taxon>Araneidae</taxon>
        <taxon>Araneus</taxon>
    </lineage>
</organism>
<dbReference type="AlphaFoldDB" id="A0A4Y2AKL0"/>
<name>A0A4Y2AKL0_ARAVE</name>
<evidence type="ECO:0000313" key="2">
    <source>
        <dbReference type="EMBL" id="GBL79786.1"/>
    </source>
</evidence>
<reference evidence="2 3" key="1">
    <citation type="journal article" date="2019" name="Sci. Rep.">
        <title>Orb-weaving spider Araneus ventricosus genome elucidates the spidroin gene catalogue.</title>
        <authorList>
            <person name="Kono N."/>
            <person name="Nakamura H."/>
            <person name="Ohtoshi R."/>
            <person name="Moran D.A.P."/>
            <person name="Shinohara A."/>
            <person name="Yoshida Y."/>
            <person name="Fujiwara M."/>
            <person name="Mori M."/>
            <person name="Tomita M."/>
            <person name="Arakawa K."/>
        </authorList>
    </citation>
    <scope>NUCLEOTIDE SEQUENCE [LARGE SCALE GENOMIC DNA]</scope>
</reference>
<dbReference type="Proteomes" id="UP000499080">
    <property type="component" value="Unassembled WGS sequence"/>
</dbReference>
<feature type="compositionally biased region" description="Polar residues" evidence="1">
    <location>
        <begin position="1"/>
        <end position="11"/>
    </location>
</feature>
<accession>A0A4Y2AKL0</accession>